<feature type="transmembrane region" description="Helical" evidence="1">
    <location>
        <begin position="28"/>
        <end position="48"/>
    </location>
</feature>
<feature type="transmembrane region" description="Helical" evidence="1">
    <location>
        <begin position="406"/>
        <end position="423"/>
    </location>
</feature>
<protein>
    <submittedName>
        <fullName evidence="2">Uncharacterized protein</fullName>
    </submittedName>
</protein>
<feature type="transmembrane region" description="Helical" evidence="1">
    <location>
        <begin position="645"/>
        <end position="665"/>
    </location>
</feature>
<sequence>MTRMIKESGGKKSGGNGSGRQSGLLRRLLLLAAAVFLFEILIGNYSSVRSLFFRKTDLTDRMKQTWNGGGGPEAGPETLTVEIDGLNMRIDNLHFDLDVPENEVVSIEISLIDEGNRYPYPLPVMEAAGRYPSSFYTNLYPYGRVRSLSIEMKLMEGGGLVLQADRADGGAMGGKSPVGQGGFALRGMEANVRRPFDFVIPRMLLLFGAGAFWIISGEGSGIYRVRFNAKSRRQNLITAGFLGLFVLLGLGLVLSNRACVESPWEHHQQYRQLAAAILDGHVWVGQQPELMELKNPYDTSYLLANAIPYLADYAYYEGKYYVYFGIVPELLFYLPCLALTGRAFPNFLAVWFCFAGFAVSVFGLYREAVKRWFPRIPYVFYLMAAGVTLTFGSFVYLAARPDLYHVPLMAANMFTAAGIWLWLGGLNRERGRLPLLFAGSLCMALVAGCRPQMLIFSILALPLFGRRIWKEKRVREAAALLVPYAAVAAGIMWYNALRFSSPFDFGAAYSLTNNDMTHRGTNLSRILYGLYAFFFQPPHYEGAFPFLMSNDLNPSYMGKMVSEFLYGGILASQTVCWCLALLPACRKRIIGQSGGRMESGCTECGIPGKTGEGRELWGIFLCAVTAPLIIGGFDANAAGILQRYMADAAFGFAFASCLMLLWLFGAAQGTARRIGLVFLRVSLLQHALYAFLVVFACGDSVNLKNYGRILYYGAKRLFQM</sequence>
<feature type="transmembrane region" description="Helical" evidence="1">
    <location>
        <begin position="236"/>
        <end position="254"/>
    </location>
</feature>
<feature type="transmembrane region" description="Helical" evidence="1">
    <location>
        <begin position="477"/>
        <end position="496"/>
    </location>
</feature>
<evidence type="ECO:0000256" key="1">
    <source>
        <dbReference type="SAM" id="Phobius"/>
    </source>
</evidence>
<keyword evidence="1" id="KW-0472">Membrane</keyword>
<feature type="transmembrane region" description="Helical" evidence="1">
    <location>
        <begin position="198"/>
        <end position="215"/>
    </location>
</feature>
<dbReference type="Proteomes" id="UP000824007">
    <property type="component" value="Unassembled WGS sequence"/>
</dbReference>
<keyword evidence="1" id="KW-1133">Transmembrane helix</keyword>
<dbReference type="AlphaFoldDB" id="A0A9D1YMM9"/>
<dbReference type="EMBL" id="DXDD01000042">
    <property type="protein sequence ID" value="HIY59720.1"/>
    <property type="molecule type" value="Genomic_DNA"/>
</dbReference>
<evidence type="ECO:0000313" key="2">
    <source>
        <dbReference type="EMBL" id="HIY59720.1"/>
    </source>
</evidence>
<feature type="transmembrane region" description="Helical" evidence="1">
    <location>
        <begin position="320"/>
        <end position="340"/>
    </location>
</feature>
<name>A0A9D1YMM9_9FIRM</name>
<feature type="transmembrane region" description="Helical" evidence="1">
    <location>
        <begin position="435"/>
        <end position="465"/>
    </location>
</feature>
<gene>
    <name evidence="2" type="ORF">H9831_03420</name>
</gene>
<keyword evidence="1" id="KW-0812">Transmembrane</keyword>
<organism evidence="2 3">
    <name type="scientific">Candidatus Eisenbergiella pullistercoris</name>
    <dbReference type="NCBI Taxonomy" id="2838555"/>
    <lineage>
        <taxon>Bacteria</taxon>
        <taxon>Bacillati</taxon>
        <taxon>Bacillota</taxon>
        <taxon>Clostridia</taxon>
        <taxon>Lachnospirales</taxon>
        <taxon>Lachnospiraceae</taxon>
        <taxon>Eisenbergiella</taxon>
    </lineage>
</organism>
<feature type="transmembrane region" description="Helical" evidence="1">
    <location>
        <begin position="378"/>
        <end position="399"/>
    </location>
</feature>
<proteinExistence type="predicted"/>
<feature type="transmembrane region" description="Helical" evidence="1">
    <location>
        <begin position="616"/>
        <end position="633"/>
    </location>
</feature>
<accession>A0A9D1YMM9</accession>
<evidence type="ECO:0000313" key="3">
    <source>
        <dbReference type="Proteomes" id="UP000824007"/>
    </source>
</evidence>
<reference evidence="2" key="1">
    <citation type="journal article" date="2021" name="PeerJ">
        <title>Extensive microbial diversity within the chicken gut microbiome revealed by metagenomics and culture.</title>
        <authorList>
            <person name="Gilroy R."/>
            <person name="Ravi A."/>
            <person name="Getino M."/>
            <person name="Pursley I."/>
            <person name="Horton D.L."/>
            <person name="Alikhan N.F."/>
            <person name="Baker D."/>
            <person name="Gharbi K."/>
            <person name="Hall N."/>
            <person name="Watson M."/>
            <person name="Adriaenssens E.M."/>
            <person name="Foster-Nyarko E."/>
            <person name="Jarju S."/>
            <person name="Secka A."/>
            <person name="Antonio M."/>
            <person name="Oren A."/>
            <person name="Chaudhuri R.R."/>
            <person name="La Ragione R."/>
            <person name="Hildebrand F."/>
            <person name="Pallen M.J."/>
        </authorList>
    </citation>
    <scope>NUCLEOTIDE SEQUENCE</scope>
    <source>
        <strain evidence="2">ChiSxjej3B15-24422</strain>
    </source>
</reference>
<reference evidence="2" key="2">
    <citation type="submission" date="2021-04" db="EMBL/GenBank/DDBJ databases">
        <authorList>
            <person name="Gilroy R."/>
        </authorList>
    </citation>
    <scope>NUCLEOTIDE SEQUENCE</scope>
    <source>
        <strain evidence="2">ChiSxjej3B15-24422</strain>
    </source>
</reference>
<feature type="transmembrane region" description="Helical" evidence="1">
    <location>
        <begin position="347"/>
        <end position="366"/>
    </location>
</feature>
<comment type="caution">
    <text evidence="2">The sequence shown here is derived from an EMBL/GenBank/DDBJ whole genome shotgun (WGS) entry which is preliminary data.</text>
</comment>
<feature type="transmembrane region" description="Helical" evidence="1">
    <location>
        <begin position="677"/>
        <end position="696"/>
    </location>
</feature>
<feature type="transmembrane region" description="Helical" evidence="1">
    <location>
        <begin position="564"/>
        <end position="582"/>
    </location>
</feature>